<gene>
    <name evidence="3" type="ORF">Y717_30990</name>
</gene>
<organism evidence="3 4">
    <name type="scientific">Streptomyces scopuliridis RB72</name>
    <dbReference type="NCBI Taxonomy" id="1440053"/>
    <lineage>
        <taxon>Bacteria</taxon>
        <taxon>Bacillati</taxon>
        <taxon>Actinomycetota</taxon>
        <taxon>Actinomycetes</taxon>
        <taxon>Kitasatosporales</taxon>
        <taxon>Streptomycetaceae</taxon>
        <taxon>Streptomyces</taxon>
    </lineage>
</organism>
<comment type="caution">
    <text evidence="3">The sequence shown here is derived from an EMBL/GenBank/DDBJ whole genome shotgun (WGS) entry which is preliminary data.</text>
</comment>
<feature type="domain" description="BioF2-like acetyltransferase" evidence="2">
    <location>
        <begin position="204"/>
        <end position="350"/>
    </location>
</feature>
<keyword evidence="4" id="KW-1185">Reference proteome</keyword>
<dbReference type="Pfam" id="PF13480">
    <property type="entry name" value="Acetyltransf_6"/>
    <property type="match status" value="1"/>
</dbReference>
<dbReference type="AlphaFoldDB" id="A0A2T7SU60"/>
<dbReference type="STRING" id="1440053.GCA_000718095_02036"/>
<feature type="region of interest" description="Disordered" evidence="1">
    <location>
        <begin position="393"/>
        <end position="418"/>
    </location>
</feature>
<dbReference type="Proteomes" id="UP000245992">
    <property type="component" value="Unassembled WGS sequence"/>
</dbReference>
<keyword evidence="3" id="KW-0808">Transferase</keyword>
<accession>A0A2T7SU60</accession>
<reference evidence="3 4" key="1">
    <citation type="submission" date="2013-12" db="EMBL/GenBank/DDBJ databases">
        <title>Annotated genome of Streptomyces scopuliridis.</title>
        <authorList>
            <person name="Olson J.B."/>
        </authorList>
    </citation>
    <scope>NUCLEOTIDE SEQUENCE [LARGE SCALE GENOMIC DNA]</scope>
    <source>
        <strain evidence="3 4">RB72</strain>
    </source>
</reference>
<evidence type="ECO:0000256" key="1">
    <source>
        <dbReference type="SAM" id="MobiDB-lite"/>
    </source>
</evidence>
<sequence length="492" mass="53346">MAAESSARTAAARTAPPVTPLRVFSPLFRSSSRVSGPVFTTELCRDAGRFAELAPVWNELYRCSRTATPFQSHSWLHSWWLSYGNRRGLRVLLVRRGTKLVAAAPLMLVHRPLPVLVQLGGSISDFSDVLLHDDCAEAAAAELAKSLAELARTAVIDLREVRPGAAAERIFACWAGPRRKLDDSLCLELPGVPMDELLGRLTSSRAQRARAKLRKLDALGIEERVVPKDEIPAAVGRLLELHRLQWQGRGVTPEHLSARFADHLTRSVRSMTEYGDARLTEFRLSGAVVAADLTLMSGRLEGGYLYGADPALRARKVDVATMLLRSGAQRISASGRATLSMLRGNEPYKHHWRPESVRNQRLLLARPHLAPSLQLLVARAAGRDRAAALVKRLRGGGAGGGPRTPPPRTGGVAGQPSSRCDQLRRMQILPPSHFSTQGPRSSGRQFRGGCVGVGIGGSVGVGTGSGLNPYSRARYIFDDLGFCPHCQTPCGQ</sequence>
<dbReference type="SUPFAM" id="SSF55729">
    <property type="entry name" value="Acyl-CoA N-acyltransferases (Nat)"/>
    <property type="match status" value="1"/>
</dbReference>
<evidence type="ECO:0000313" key="4">
    <source>
        <dbReference type="Proteomes" id="UP000245992"/>
    </source>
</evidence>
<proteinExistence type="predicted"/>
<name>A0A2T7SU60_9ACTN</name>
<dbReference type="InterPro" id="IPR038740">
    <property type="entry name" value="BioF2-like_GNAT_dom"/>
</dbReference>
<evidence type="ECO:0000313" key="3">
    <source>
        <dbReference type="EMBL" id="PVE06375.1"/>
    </source>
</evidence>
<dbReference type="EMBL" id="AZSP01000303">
    <property type="protein sequence ID" value="PVE06375.1"/>
    <property type="molecule type" value="Genomic_DNA"/>
</dbReference>
<protein>
    <submittedName>
        <fullName evidence="3">Glycosyltransferase family 1</fullName>
    </submittedName>
</protein>
<evidence type="ECO:0000259" key="2">
    <source>
        <dbReference type="Pfam" id="PF13480"/>
    </source>
</evidence>
<dbReference type="GO" id="GO:0016740">
    <property type="term" value="F:transferase activity"/>
    <property type="evidence" value="ECO:0007669"/>
    <property type="project" value="UniProtKB-KW"/>
</dbReference>
<dbReference type="InterPro" id="IPR016181">
    <property type="entry name" value="Acyl_CoA_acyltransferase"/>
</dbReference>